<comment type="caution">
    <text evidence="14">The sequence shown here is derived from an EMBL/GenBank/DDBJ whole genome shotgun (WGS) entry which is preliminary data.</text>
</comment>
<dbReference type="OrthoDB" id="121051at2759"/>
<feature type="transmembrane region" description="Helical" evidence="12">
    <location>
        <begin position="940"/>
        <end position="963"/>
    </location>
</feature>
<dbReference type="GO" id="GO:0097272">
    <property type="term" value="P:ammonium homeostasis"/>
    <property type="evidence" value="ECO:0007669"/>
    <property type="project" value="TreeGrafter"/>
</dbReference>
<dbReference type="InterPro" id="IPR027417">
    <property type="entry name" value="P-loop_NTPase"/>
</dbReference>
<dbReference type="InterPro" id="IPR001905">
    <property type="entry name" value="Ammonium_transpt"/>
</dbReference>
<keyword evidence="9 12" id="KW-0472">Membrane</keyword>
<feature type="transmembrane region" description="Helical" evidence="12">
    <location>
        <begin position="844"/>
        <end position="861"/>
    </location>
</feature>
<keyword evidence="10" id="KW-0924">Ammonia transport</keyword>
<dbReference type="Pfam" id="PF00909">
    <property type="entry name" value="Ammonium_transp"/>
    <property type="match status" value="1"/>
</dbReference>
<dbReference type="Gene3D" id="1.10.3430.10">
    <property type="entry name" value="Ammonium transporter AmtB like domains"/>
    <property type="match status" value="1"/>
</dbReference>
<feature type="compositionally biased region" description="Low complexity" evidence="11">
    <location>
        <begin position="55"/>
        <end position="66"/>
    </location>
</feature>
<evidence type="ECO:0000256" key="2">
    <source>
        <dbReference type="ARBA" id="ARBA00005887"/>
    </source>
</evidence>
<dbReference type="PANTHER" id="PTHR11730:SF6">
    <property type="entry name" value="AMMONIUM TRANSPORTER"/>
    <property type="match status" value="1"/>
</dbReference>
<dbReference type="SMART" id="SM00534">
    <property type="entry name" value="MUTSac"/>
    <property type="match status" value="1"/>
</dbReference>
<reference evidence="15" key="1">
    <citation type="journal article" date="2017" name="bioRxiv">
        <title>Comparative analysis of the genomes of Stylophora pistillata and Acropora digitifera provides evidence for extensive differences between species of corals.</title>
        <authorList>
            <person name="Voolstra C.R."/>
            <person name="Li Y."/>
            <person name="Liew Y.J."/>
            <person name="Baumgarten S."/>
            <person name="Zoccola D."/>
            <person name="Flot J.-F."/>
            <person name="Tambutte S."/>
            <person name="Allemand D."/>
            <person name="Aranda M."/>
        </authorList>
    </citation>
    <scope>NUCLEOTIDE SEQUENCE [LARGE SCALE GENOMIC DNA]</scope>
</reference>
<dbReference type="GO" id="GO:0006298">
    <property type="term" value="P:mismatch repair"/>
    <property type="evidence" value="ECO:0007669"/>
    <property type="project" value="InterPro"/>
</dbReference>
<sequence length="1075" mass="116764">MVTLHCSGFELDTSTSGTAAVQGSASASSFLSGGSFSDFELPGPSSKGLMTNIYSSSSKTQTPGSSLRTPAPGPSLVTSSSTYRRTPSSRRTPHISSTTPGMPTSSVVVAIVEGRGLAKGEIGMASIDLKKPELNLSQIIMPYTACENPSALFKFLSEQIPYANLSSVQRKYFNEAKGLDYVKQLCVPEYNTVEMEVASKYYCLATAAALLKYVEFIQNVVYAPGSIKVVFKGSEKTAIIDASTIKNLELIQNARDPESGHCLCGVLNHTKTAGGARLLRSNILQPPCVIGRFLDIDHLTSMCVQLPKQETVKTAESKITTVIYLKHTLELIEPLRMSLQDTEADLFKAYYESLNESRFATIIQSIQTVIHDDTRVVSELLGEIRENVGCLYKLSELVSVMDMLVSFAHLCTLSDYVRPEFTDTLAIKNGRHPILDKILTEPPTANNTYATEGSNFLVITGPNMSGKSTYLKQIALLQIMAQVGCYVPAEYASFRAADQILSRIGSDDDIETNSSTFTLEMREIHFIIQNASDKSLIVIDELGRGTSSEEGVGICFSIAETLLKRKKAFSEEAASEKITYTHVVSKGKTEEKHYVMQTGFAFLEAGSVRSKNTTNILIKNFLDVFIGAVAYWLFGYAFAFGAESNVFIGHKYFALADLPAEKYSHWFFHFVFAATAATIVSGAMAERTEFKAYLVYSVFLTGFVYPVVTHWAWDGNGWLATGLKYTKDNVTMSVTYQDFAGSGVVHVVGGAVALIGASLVGPRIGRFVHGVPVVISGHTVPKAALGGFIVFFGFLAFNGGSQAAIANEGDANAVALSIVNTVLGGASGALTAMIIKRLGFVDKYWSLLFTINGGLTGMVAMCAGCNVVHPYVAAFIGIIAGMAYVAWSTVMLRVKVDDPLDAVAVHLGGGLWGVLSVPIFNKESGIFYAGDDHSFRLFGWNLLGVLVIWAWSSILAFILFIILRLTKQLRVSEEIELKGLDIPKHGEPAYPLESYGDGWNESPSAKRQTFPFTQHPPILQSHVSLRNGQPPNGSKRNGQVSTPVQNDQISNIEENVIRNPAVDVIKPSHMVDTAF</sequence>
<dbReference type="FunFam" id="1.10.3430.10:FF:000010">
    <property type="entry name" value="Ammonium transporter"/>
    <property type="match status" value="1"/>
</dbReference>
<dbReference type="InterPro" id="IPR029020">
    <property type="entry name" value="Ammonium/urea_transptr"/>
</dbReference>
<dbReference type="InterPro" id="IPR024041">
    <property type="entry name" value="NH4_transpt_AmtB-like_dom"/>
</dbReference>
<organism evidence="14 15">
    <name type="scientific">Stylophora pistillata</name>
    <name type="common">Smooth cauliflower coral</name>
    <dbReference type="NCBI Taxonomy" id="50429"/>
    <lineage>
        <taxon>Eukaryota</taxon>
        <taxon>Metazoa</taxon>
        <taxon>Cnidaria</taxon>
        <taxon>Anthozoa</taxon>
        <taxon>Hexacorallia</taxon>
        <taxon>Scleractinia</taxon>
        <taxon>Astrocoeniina</taxon>
        <taxon>Pocilloporidae</taxon>
        <taxon>Stylophora</taxon>
    </lineage>
</organism>
<evidence type="ECO:0000256" key="1">
    <source>
        <dbReference type="ARBA" id="ARBA00004141"/>
    </source>
</evidence>
<dbReference type="Gene3D" id="3.40.50.300">
    <property type="entry name" value="P-loop containing nucleotide triphosphate hydrolases"/>
    <property type="match status" value="1"/>
</dbReference>
<dbReference type="FunFam" id="3.40.50.300:FF:000870">
    <property type="entry name" value="MutS protein homolog 4"/>
    <property type="match status" value="1"/>
</dbReference>
<feature type="transmembrane region" description="Helical" evidence="12">
    <location>
        <begin position="811"/>
        <end position="832"/>
    </location>
</feature>
<feature type="transmembrane region" description="Helical" evidence="12">
    <location>
        <begin position="666"/>
        <end position="685"/>
    </location>
</feature>
<evidence type="ECO:0000256" key="11">
    <source>
        <dbReference type="SAM" id="MobiDB-lite"/>
    </source>
</evidence>
<evidence type="ECO:0000256" key="8">
    <source>
        <dbReference type="ARBA" id="ARBA00023125"/>
    </source>
</evidence>
<feature type="domain" description="DNA mismatch repair proteins mutS family" evidence="13">
    <location>
        <begin position="535"/>
        <end position="551"/>
    </location>
</feature>
<accession>A0A2B4S2M5</accession>
<keyword evidence="6" id="KW-0067">ATP-binding</keyword>
<dbReference type="GO" id="GO:0005886">
    <property type="term" value="C:plasma membrane"/>
    <property type="evidence" value="ECO:0007669"/>
    <property type="project" value="TreeGrafter"/>
</dbReference>
<dbReference type="GO" id="GO:0008519">
    <property type="term" value="F:ammonium channel activity"/>
    <property type="evidence" value="ECO:0007669"/>
    <property type="project" value="InterPro"/>
</dbReference>
<evidence type="ECO:0000256" key="9">
    <source>
        <dbReference type="ARBA" id="ARBA00023136"/>
    </source>
</evidence>
<feature type="transmembrane region" description="Helical" evidence="12">
    <location>
        <begin position="783"/>
        <end position="805"/>
    </location>
</feature>
<dbReference type="InterPro" id="IPR000432">
    <property type="entry name" value="DNA_mismatch_repair_MutS_C"/>
</dbReference>
<evidence type="ECO:0000256" key="10">
    <source>
        <dbReference type="ARBA" id="ARBA00023177"/>
    </source>
</evidence>
<feature type="transmembrane region" description="Helical" evidence="12">
    <location>
        <begin position="692"/>
        <end position="713"/>
    </location>
</feature>
<keyword evidence="3" id="KW-0813">Transport</keyword>
<proteinExistence type="inferred from homology"/>
<dbReference type="GO" id="GO:0005524">
    <property type="term" value="F:ATP binding"/>
    <property type="evidence" value="ECO:0007669"/>
    <property type="project" value="UniProtKB-KW"/>
</dbReference>
<dbReference type="SUPFAM" id="SSF111352">
    <property type="entry name" value="Ammonium transporter"/>
    <property type="match status" value="1"/>
</dbReference>
<keyword evidence="15" id="KW-1185">Reference proteome</keyword>
<feature type="region of interest" description="Disordered" evidence="11">
    <location>
        <begin position="1022"/>
        <end position="1043"/>
    </location>
</feature>
<feature type="transmembrane region" description="Helical" evidence="12">
    <location>
        <begin position="621"/>
        <end position="642"/>
    </location>
</feature>
<evidence type="ECO:0000256" key="5">
    <source>
        <dbReference type="ARBA" id="ARBA00022741"/>
    </source>
</evidence>
<dbReference type="InterPro" id="IPR007696">
    <property type="entry name" value="DNA_mismatch_repair_MutS_core"/>
</dbReference>
<dbReference type="SUPFAM" id="SSF48334">
    <property type="entry name" value="DNA repair protein MutS, domain III"/>
    <property type="match status" value="1"/>
</dbReference>
<name>A0A2B4S2M5_STYPI</name>
<evidence type="ECO:0000256" key="7">
    <source>
        <dbReference type="ARBA" id="ARBA00022989"/>
    </source>
</evidence>
<keyword evidence="8" id="KW-0238">DNA-binding</keyword>
<feature type="transmembrane region" description="Helical" evidence="12">
    <location>
        <begin position="899"/>
        <end position="920"/>
    </location>
</feature>
<gene>
    <name evidence="14" type="primary">amt-1</name>
    <name evidence="14" type="ORF">AWC38_SpisGene11775</name>
</gene>
<keyword evidence="5" id="KW-0547">Nucleotide-binding</keyword>
<dbReference type="Pfam" id="PF00488">
    <property type="entry name" value="MutS_V"/>
    <property type="match status" value="1"/>
</dbReference>
<protein>
    <submittedName>
        <fullName evidence="14">Putative ammonium transporter 1</fullName>
    </submittedName>
</protein>
<evidence type="ECO:0000259" key="13">
    <source>
        <dbReference type="PROSITE" id="PS00486"/>
    </source>
</evidence>
<dbReference type="PANTHER" id="PTHR11730">
    <property type="entry name" value="AMMONIUM TRANSPORTER"/>
    <property type="match status" value="1"/>
</dbReference>
<feature type="transmembrane region" description="Helical" evidence="12">
    <location>
        <begin position="739"/>
        <end position="762"/>
    </location>
</feature>
<feature type="region of interest" description="Disordered" evidence="11">
    <location>
        <begin position="50"/>
        <end position="102"/>
    </location>
</feature>
<evidence type="ECO:0000313" key="14">
    <source>
        <dbReference type="EMBL" id="PFX23666.1"/>
    </source>
</evidence>
<evidence type="ECO:0000256" key="6">
    <source>
        <dbReference type="ARBA" id="ARBA00022840"/>
    </source>
</evidence>
<comment type="similarity">
    <text evidence="2">Belongs to the ammonia transporter channel (TC 1.A.11.2) family.</text>
</comment>
<evidence type="ECO:0000313" key="15">
    <source>
        <dbReference type="Proteomes" id="UP000225706"/>
    </source>
</evidence>
<evidence type="ECO:0000256" key="4">
    <source>
        <dbReference type="ARBA" id="ARBA00022692"/>
    </source>
</evidence>
<evidence type="ECO:0000256" key="3">
    <source>
        <dbReference type="ARBA" id="ARBA00022448"/>
    </source>
</evidence>
<dbReference type="Gene3D" id="1.10.1420.10">
    <property type="match status" value="2"/>
</dbReference>
<evidence type="ECO:0000256" key="12">
    <source>
        <dbReference type="SAM" id="Phobius"/>
    </source>
</evidence>
<dbReference type="InterPro" id="IPR036187">
    <property type="entry name" value="DNA_mismatch_repair_MutS_sf"/>
</dbReference>
<dbReference type="PROSITE" id="PS00486">
    <property type="entry name" value="DNA_MISMATCH_REPAIR_2"/>
    <property type="match status" value="1"/>
</dbReference>
<dbReference type="Proteomes" id="UP000225706">
    <property type="component" value="Unassembled WGS sequence"/>
</dbReference>
<dbReference type="SUPFAM" id="SSF52540">
    <property type="entry name" value="P-loop containing nucleoside triphosphate hydrolases"/>
    <property type="match status" value="1"/>
</dbReference>
<dbReference type="GO" id="GO:0030983">
    <property type="term" value="F:mismatched DNA binding"/>
    <property type="evidence" value="ECO:0007669"/>
    <property type="project" value="InterPro"/>
</dbReference>
<dbReference type="Pfam" id="PF05192">
    <property type="entry name" value="MutS_III"/>
    <property type="match status" value="1"/>
</dbReference>
<keyword evidence="4 12" id="KW-0812">Transmembrane</keyword>
<keyword evidence="7 12" id="KW-1133">Transmembrane helix</keyword>
<feature type="transmembrane region" description="Helical" evidence="12">
    <location>
        <begin position="867"/>
        <end position="887"/>
    </location>
</feature>
<dbReference type="NCBIfam" id="TIGR00836">
    <property type="entry name" value="amt"/>
    <property type="match status" value="1"/>
</dbReference>
<comment type="subcellular location">
    <subcellularLocation>
        <location evidence="1">Membrane</location>
        <topology evidence="1">Multi-pass membrane protein</topology>
    </subcellularLocation>
</comment>
<dbReference type="EMBL" id="LSMT01000200">
    <property type="protein sequence ID" value="PFX23666.1"/>
    <property type="molecule type" value="Genomic_DNA"/>
</dbReference>
<dbReference type="AlphaFoldDB" id="A0A2B4S2M5"/>
<dbReference type="STRING" id="50429.A0A2B4S2M5"/>